<name>A0AAE3R4X4_9BACT</name>
<proteinExistence type="predicted"/>
<comment type="caution">
    <text evidence="1">The sequence shown here is derived from an EMBL/GenBank/DDBJ whole genome shotgun (WGS) entry which is preliminary data.</text>
</comment>
<organism evidence="1 2">
    <name type="scientific">Xanthocytophaga agilis</name>
    <dbReference type="NCBI Taxonomy" id="3048010"/>
    <lineage>
        <taxon>Bacteria</taxon>
        <taxon>Pseudomonadati</taxon>
        <taxon>Bacteroidota</taxon>
        <taxon>Cytophagia</taxon>
        <taxon>Cytophagales</taxon>
        <taxon>Rhodocytophagaceae</taxon>
        <taxon>Xanthocytophaga</taxon>
    </lineage>
</organism>
<accession>A0AAE3R4X4</accession>
<evidence type="ECO:0000313" key="2">
    <source>
        <dbReference type="Proteomes" id="UP001232063"/>
    </source>
</evidence>
<dbReference type="EMBL" id="JASJOU010000007">
    <property type="protein sequence ID" value="MDJ1503270.1"/>
    <property type="molecule type" value="Genomic_DNA"/>
</dbReference>
<dbReference type="RefSeq" id="WP_314513854.1">
    <property type="nucleotide sequence ID" value="NZ_JASJOU010000007.1"/>
</dbReference>
<dbReference type="AlphaFoldDB" id="A0AAE3R4X4"/>
<reference evidence="1" key="1">
    <citation type="submission" date="2023-05" db="EMBL/GenBank/DDBJ databases">
        <authorList>
            <person name="Zhang X."/>
        </authorList>
    </citation>
    <scope>NUCLEOTIDE SEQUENCE</scope>
    <source>
        <strain evidence="1">BD1B2-1</strain>
    </source>
</reference>
<dbReference type="Proteomes" id="UP001232063">
    <property type="component" value="Unassembled WGS sequence"/>
</dbReference>
<evidence type="ECO:0000313" key="1">
    <source>
        <dbReference type="EMBL" id="MDJ1503270.1"/>
    </source>
</evidence>
<keyword evidence="2" id="KW-1185">Reference proteome</keyword>
<sequence length="132" mass="15429">MSDLEFNSDSIHPEYHAVERTIKEIEKQLKIVEIKKLYIQRDYLDQLNKYNKLLLKLRELQLGKGTTMTAEAARKHRIKVLEQKLIAMGVPSEPDMSELEAERLMLDARLQAHMKINASLLASDAVRRDRWN</sequence>
<gene>
    <name evidence="1" type="ORF">QNI22_21555</name>
</gene>
<protein>
    <submittedName>
        <fullName evidence="1">Uncharacterized protein</fullName>
    </submittedName>
</protein>